<comment type="caution">
    <text evidence="2">The sequence shown here is derived from an EMBL/GenBank/DDBJ whole genome shotgun (WGS) entry which is preliminary data.</text>
</comment>
<organism evidence="2 3">
    <name type="scientific">Rotaria socialis</name>
    <dbReference type="NCBI Taxonomy" id="392032"/>
    <lineage>
        <taxon>Eukaryota</taxon>
        <taxon>Metazoa</taxon>
        <taxon>Spiralia</taxon>
        <taxon>Gnathifera</taxon>
        <taxon>Rotifera</taxon>
        <taxon>Eurotatoria</taxon>
        <taxon>Bdelloidea</taxon>
        <taxon>Philodinida</taxon>
        <taxon>Philodinidae</taxon>
        <taxon>Rotaria</taxon>
    </lineage>
</organism>
<dbReference type="Proteomes" id="UP000663848">
    <property type="component" value="Unassembled WGS sequence"/>
</dbReference>
<dbReference type="EMBL" id="CAJOBR010030279">
    <property type="protein sequence ID" value="CAF4990224.1"/>
    <property type="molecule type" value="Genomic_DNA"/>
</dbReference>
<gene>
    <name evidence="2" type="ORF">QYT958_LOCUS37027</name>
</gene>
<proteinExistence type="predicted"/>
<feature type="compositionally biased region" description="Low complexity" evidence="1">
    <location>
        <begin position="119"/>
        <end position="131"/>
    </location>
</feature>
<feature type="region of interest" description="Disordered" evidence="1">
    <location>
        <begin position="119"/>
        <end position="143"/>
    </location>
</feature>
<feature type="non-terminal residue" evidence="2">
    <location>
        <position position="1"/>
    </location>
</feature>
<protein>
    <submittedName>
        <fullName evidence="2">Uncharacterized protein</fullName>
    </submittedName>
</protein>
<evidence type="ECO:0000256" key="1">
    <source>
        <dbReference type="SAM" id="MobiDB-lite"/>
    </source>
</evidence>
<accession>A0A822A5P8</accession>
<dbReference type="AlphaFoldDB" id="A0A822A5P8"/>
<name>A0A822A5P8_9BILA</name>
<evidence type="ECO:0000313" key="3">
    <source>
        <dbReference type="Proteomes" id="UP000663848"/>
    </source>
</evidence>
<reference evidence="2" key="1">
    <citation type="submission" date="2021-02" db="EMBL/GenBank/DDBJ databases">
        <authorList>
            <person name="Nowell W R."/>
        </authorList>
    </citation>
    <scope>NUCLEOTIDE SEQUENCE</scope>
</reference>
<evidence type="ECO:0000313" key="2">
    <source>
        <dbReference type="EMBL" id="CAF4990224.1"/>
    </source>
</evidence>
<sequence>MNGRSSSGVTVTGVYSNTIGEVTFMPDDDIQHATSSENSLTTHNSASYIPESKKRKYSKYNDIDNQYRSILVPSIGFGNTSTMNPIQQTSHPTYLQFTTPHDSSTTFNSSNLLTYNSHQTWSSNDDNSNSSLVNKTTRRRNQT</sequence>